<dbReference type="InterPro" id="IPR028359">
    <property type="entry name" value="UDP_ManNAc/GlcNAc_DH"/>
</dbReference>
<dbReference type="EMBL" id="JABVEC010000013">
    <property type="protein sequence ID" value="MBC6467564.1"/>
    <property type="molecule type" value="Genomic_DNA"/>
</dbReference>
<proteinExistence type="inferred from homology"/>
<dbReference type="Gene3D" id="3.40.50.720">
    <property type="entry name" value="NAD(P)-binding Rossmann-like Domain"/>
    <property type="match status" value="2"/>
</dbReference>
<dbReference type="PANTHER" id="PTHR43491:SF2">
    <property type="entry name" value="UDP-N-ACETYL-D-MANNOSAMINE DEHYDROGENASE"/>
    <property type="match status" value="1"/>
</dbReference>
<dbReference type="NCBIfam" id="TIGR03026">
    <property type="entry name" value="NDP-sugDHase"/>
    <property type="match status" value="1"/>
</dbReference>
<evidence type="ECO:0000259" key="5">
    <source>
        <dbReference type="SMART" id="SM00984"/>
    </source>
</evidence>
<comment type="similarity">
    <text evidence="1 4">Belongs to the UDP-glucose/GDP-mannose dehydrogenase family.</text>
</comment>
<evidence type="ECO:0000313" key="7">
    <source>
        <dbReference type="Proteomes" id="UP000805614"/>
    </source>
</evidence>
<dbReference type="PIRSF" id="PIRSF500136">
    <property type="entry name" value="UDP_ManNAc_DH"/>
    <property type="match status" value="1"/>
</dbReference>
<dbReference type="Pfam" id="PF03721">
    <property type="entry name" value="UDPG_MGDP_dh_N"/>
    <property type="match status" value="1"/>
</dbReference>
<dbReference type="Pfam" id="PF00984">
    <property type="entry name" value="UDPG_MGDP_dh"/>
    <property type="match status" value="1"/>
</dbReference>
<sequence length="449" mass="47657">MRFLPDQGSTRAAVIGMGYMGSTVAATLAGEGVDVVGIDVDPALIAQLEQRRCPFSEPGLPELLHSGLDSGRLRVTTDYGEVSDADVVIIAVGTPVQDTRLVDFYLRAACTKLAGQLREGQLVILKSTVPPGVSRKIVAPLLEGGGLAVGEDFGLAFCPERLSEGRALHELRTFPIAVGGWCPDSAAAAAAFWQRTIDAEIIICGSMESAEMVKLANNWWIDHNIAMANELAKLCAVLDVDVLQVIAAANTMRKGTGNVNILLPSVGVGGSCLTKDPWMAWRAARDHGVELATIPVAREVNDAMPGYTVDLITEELARAGRPLADAKIAVLGVAFKNNTGDLRATPVLPVVTGLREGGAEVAVFDPLADAAEVEKVFGVAQAQTAREALAGADCIAVLARHDEFAEIDFVALRESVAPSCVIVDGRAYYSPETIDRFRRHGFSYRGIGR</sequence>
<dbReference type="PANTHER" id="PTHR43491">
    <property type="entry name" value="UDP-N-ACETYL-D-MANNOSAMINE DEHYDROGENASE"/>
    <property type="match status" value="1"/>
</dbReference>
<accession>A0ABR7LSL0</accession>
<evidence type="ECO:0000313" key="6">
    <source>
        <dbReference type="EMBL" id="MBC6467564.1"/>
    </source>
</evidence>
<reference evidence="6 7" key="1">
    <citation type="submission" date="2020-06" db="EMBL/GenBank/DDBJ databases">
        <title>Actinomadura xiongansis sp. nov., isolated from soil of Baiyangdian.</title>
        <authorList>
            <person name="Zhang X."/>
        </authorList>
    </citation>
    <scope>NUCLEOTIDE SEQUENCE [LARGE SCALE GENOMIC DNA]</scope>
    <source>
        <strain evidence="6 7">HBUM206468</strain>
    </source>
</reference>
<gene>
    <name evidence="6" type="ORF">HKK74_18995</name>
</gene>
<keyword evidence="7" id="KW-1185">Reference proteome</keyword>
<dbReference type="InterPro" id="IPR017476">
    <property type="entry name" value="UDP-Glc/GDP-Man"/>
</dbReference>
<dbReference type="Proteomes" id="UP000805614">
    <property type="component" value="Unassembled WGS sequence"/>
</dbReference>
<organism evidence="6 7">
    <name type="scientific">Actinomadura alba</name>
    <dbReference type="NCBI Taxonomy" id="406431"/>
    <lineage>
        <taxon>Bacteria</taxon>
        <taxon>Bacillati</taxon>
        <taxon>Actinomycetota</taxon>
        <taxon>Actinomycetes</taxon>
        <taxon>Streptosporangiales</taxon>
        <taxon>Thermomonosporaceae</taxon>
        <taxon>Actinomadura</taxon>
    </lineage>
</organism>
<dbReference type="InterPro" id="IPR014026">
    <property type="entry name" value="UDP-Glc/GDP-Man_DH_dimer"/>
</dbReference>
<name>A0ABR7LSL0_9ACTN</name>
<keyword evidence="2" id="KW-0560">Oxidoreductase</keyword>
<evidence type="ECO:0000256" key="3">
    <source>
        <dbReference type="ARBA" id="ARBA00023027"/>
    </source>
</evidence>
<dbReference type="SUPFAM" id="SSF51735">
    <property type="entry name" value="NAD(P)-binding Rossmann-fold domains"/>
    <property type="match status" value="1"/>
</dbReference>
<protein>
    <submittedName>
        <fullName evidence="6">Nucleotide sugar dehydrogenase</fullName>
    </submittedName>
</protein>
<evidence type="ECO:0000256" key="4">
    <source>
        <dbReference type="PIRNR" id="PIRNR000124"/>
    </source>
</evidence>
<dbReference type="Pfam" id="PF03720">
    <property type="entry name" value="UDPG_MGDP_dh_C"/>
    <property type="match status" value="1"/>
</dbReference>
<dbReference type="SUPFAM" id="SSF52413">
    <property type="entry name" value="UDP-glucose/GDP-mannose dehydrogenase C-terminal domain"/>
    <property type="match status" value="1"/>
</dbReference>
<dbReference type="InterPro" id="IPR036220">
    <property type="entry name" value="UDP-Glc/GDP-Man_DH_C_sf"/>
</dbReference>
<dbReference type="RefSeq" id="WP_187244566.1">
    <property type="nucleotide sequence ID" value="NZ_BAAAOK010000004.1"/>
</dbReference>
<comment type="caution">
    <text evidence="6">The sequence shown here is derived from an EMBL/GenBank/DDBJ whole genome shotgun (WGS) entry which is preliminary data.</text>
</comment>
<dbReference type="PIRSF" id="PIRSF000124">
    <property type="entry name" value="UDPglc_GDPman_dh"/>
    <property type="match status" value="1"/>
</dbReference>
<keyword evidence="3" id="KW-0520">NAD</keyword>
<dbReference type="InterPro" id="IPR036291">
    <property type="entry name" value="NAD(P)-bd_dom_sf"/>
</dbReference>
<dbReference type="SUPFAM" id="SSF48179">
    <property type="entry name" value="6-phosphogluconate dehydrogenase C-terminal domain-like"/>
    <property type="match status" value="1"/>
</dbReference>
<evidence type="ECO:0000256" key="1">
    <source>
        <dbReference type="ARBA" id="ARBA00006601"/>
    </source>
</evidence>
<dbReference type="SMART" id="SM00984">
    <property type="entry name" value="UDPG_MGDP_dh_C"/>
    <property type="match status" value="1"/>
</dbReference>
<dbReference type="InterPro" id="IPR001732">
    <property type="entry name" value="UDP-Glc/GDP-Man_DH_N"/>
</dbReference>
<dbReference type="InterPro" id="IPR014027">
    <property type="entry name" value="UDP-Glc/GDP-Man_DH_C"/>
</dbReference>
<feature type="domain" description="UDP-glucose/GDP-mannose dehydrogenase C-terminal" evidence="5">
    <location>
        <begin position="329"/>
        <end position="431"/>
    </location>
</feature>
<evidence type="ECO:0000256" key="2">
    <source>
        <dbReference type="ARBA" id="ARBA00023002"/>
    </source>
</evidence>
<dbReference type="InterPro" id="IPR008927">
    <property type="entry name" value="6-PGluconate_DH-like_C_sf"/>
</dbReference>